<reference evidence="1 2" key="2">
    <citation type="journal article" date="2019" name="G3 (Bethesda)">
        <title>Hybrid Assembly of the Genome of the Entomopathogenic Nematode Steinernema carpocapsae Identifies the X-Chromosome.</title>
        <authorList>
            <person name="Serra L."/>
            <person name="Macchietto M."/>
            <person name="Macias-Munoz A."/>
            <person name="McGill C.J."/>
            <person name="Rodriguez I.M."/>
            <person name="Rodriguez B."/>
            <person name="Murad R."/>
            <person name="Mortazavi A."/>
        </authorList>
    </citation>
    <scope>NUCLEOTIDE SEQUENCE [LARGE SCALE GENOMIC DNA]</scope>
    <source>
        <strain evidence="1 2">ALL</strain>
    </source>
</reference>
<gene>
    <name evidence="1" type="ORF">L596_013296</name>
</gene>
<evidence type="ECO:0000313" key="1">
    <source>
        <dbReference type="EMBL" id="TKR89152.1"/>
    </source>
</evidence>
<organism evidence="1 2">
    <name type="scientific">Steinernema carpocapsae</name>
    <name type="common">Entomopathogenic nematode</name>
    <dbReference type="NCBI Taxonomy" id="34508"/>
    <lineage>
        <taxon>Eukaryota</taxon>
        <taxon>Metazoa</taxon>
        <taxon>Ecdysozoa</taxon>
        <taxon>Nematoda</taxon>
        <taxon>Chromadorea</taxon>
        <taxon>Rhabditida</taxon>
        <taxon>Tylenchina</taxon>
        <taxon>Panagrolaimomorpha</taxon>
        <taxon>Strongyloidoidea</taxon>
        <taxon>Steinernematidae</taxon>
        <taxon>Steinernema</taxon>
    </lineage>
</organism>
<sequence>MHELTSFLRASRFWPNGINAFSVVSTQRARIRGAAPKSGLLNPPHPIQQGAICALARCFRRGDFGFGDAAGLSMAV</sequence>
<dbReference type="Proteomes" id="UP000298663">
    <property type="component" value="Unassembled WGS sequence"/>
</dbReference>
<keyword evidence="2" id="KW-1185">Reference proteome</keyword>
<protein>
    <submittedName>
        <fullName evidence="1">Uncharacterized protein</fullName>
    </submittedName>
</protein>
<evidence type="ECO:0000313" key="2">
    <source>
        <dbReference type="Proteomes" id="UP000298663"/>
    </source>
</evidence>
<reference evidence="1 2" key="1">
    <citation type="journal article" date="2015" name="Genome Biol.">
        <title>Comparative genomics of Steinernema reveals deeply conserved gene regulatory networks.</title>
        <authorList>
            <person name="Dillman A.R."/>
            <person name="Macchietto M."/>
            <person name="Porter C.F."/>
            <person name="Rogers A."/>
            <person name="Williams B."/>
            <person name="Antoshechkin I."/>
            <person name="Lee M.M."/>
            <person name="Goodwin Z."/>
            <person name="Lu X."/>
            <person name="Lewis E.E."/>
            <person name="Goodrich-Blair H."/>
            <person name="Stock S.P."/>
            <person name="Adams B.J."/>
            <person name="Sternberg P.W."/>
            <person name="Mortazavi A."/>
        </authorList>
    </citation>
    <scope>NUCLEOTIDE SEQUENCE [LARGE SCALE GENOMIC DNA]</scope>
    <source>
        <strain evidence="1 2">ALL</strain>
    </source>
</reference>
<dbReference type="AlphaFoldDB" id="A0A4U5NZW7"/>
<comment type="caution">
    <text evidence="1">The sequence shown here is derived from an EMBL/GenBank/DDBJ whole genome shotgun (WGS) entry which is preliminary data.</text>
</comment>
<accession>A0A4U5NZW7</accession>
<dbReference type="EMBL" id="AZBU02000003">
    <property type="protein sequence ID" value="TKR89152.1"/>
    <property type="molecule type" value="Genomic_DNA"/>
</dbReference>
<name>A0A4U5NZW7_STECR</name>
<proteinExistence type="predicted"/>